<dbReference type="Proteomes" id="UP000748025">
    <property type="component" value="Unassembled WGS sequence"/>
</dbReference>
<gene>
    <name evidence="2" type="ORF">E4U43_003659</name>
</gene>
<evidence type="ECO:0000313" key="3">
    <source>
        <dbReference type="Proteomes" id="UP000748025"/>
    </source>
</evidence>
<evidence type="ECO:0000256" key="1">
    <source>
        <dbReference type="SAM" id="Phobius"/>
    </source>
</evidence>
<name>A0A9P7N734_9HYPO</name>
<reference evidence="2" key="1">
    <citation type="journal article" date="2020" name="bioRxiv">
        <title>Whole genome comparisons of ergot fungi reveals the divergence and evolution of species within the genus Claviceps are the result of varying mechanisms driving genome evolution and host range expansion.</title>
        <authorList>
            <person name="Wyka S.A."/>
            <person name="Mondo S.J."/>
            <person name="Liu M."/>
            <person name="Dettman J."/>
            <person name="Nalam V."/>
            <person name="Broders K.D."/>
        </authorList>
    </citation>
    <scope>NUCLEOTIDE SEQUENCE</scope>
    <source>
        <strain evidence="2">CCC 602</strain>
    </source>
</reference>
<protein>
    <submittedName>
        <fullName evidence="2">Uncharacterized protein</fullName>
    </submittedName>
</protein>
<dbReference type="EMBL" id="SRPW01002446">
    <property type="protein sequence ID" value="KAG5992828.1"/>
    <property type="molecule type" value="Genomic_DNA"/>
</dbReference>
<keyword evidence="3" id="KW-1185">Reference proteome</keyword>
<keyword evidence="1" id="KW-1133">Transmembrane helix</keyword>
<feature type="transmembrane region" description="Helical" evidence="1">
    <location>
        <begin position="183"/>
        <end position="202"/>
    </location>
</feature>
<accession>A0A9P7N734</accession>
<dbReference type="AlphaFoldDB" id="A0A9P7N734"/>
<sequence>MFYVSEYPYSYAAEYPVQGMSKVVELTKGLLRPGIEARVEILSRRHLARQVGLHLHVPHASQHAARPGAIIPKEKLRVRLPDLDRAGGGPWLWELHLEPVVAAGVVAAVPHAAGIAEAEVKGRLARVFPPALQGRHAGLQVLLLGGGDAPRHEVMAVACVARAGKGVLAAGCVGGASKPGCCVLPVFIFIFMFMFMFIRSIIRSIIRSSRALVAAATSSLATMTQHRTVREIKRGELRKGRMRAAESPADVGADLGDLIAQDGQVGRRGCDNGGIGEAKERDVPKRMSNMEDYGNGSSSVSSVITKTLVITRVITCVSQEFRTLSGRLDPPASLTRNEESIRILWRPDRF</sequence>
<evidence type="ECO:0000313" key="2">
    <source>
        <dbReference type="EMBL" id="KAG5992828.1"/>
    </source>
</evidence>
<keyword evidence="1" id="KW-0812">Transmembrane</keyword>
<organism evidence="2 3">
    <name type="scientific">Claviceps pusilla</name>
    <dbReference type="NCBI Taxonomy" id="123648"/>
    <lineage>
        <taxon>Eukaryota</taxon>
        <taxon>Fungi</taxon>
        <taxon>Dikarya</taxon>
        <taxon>Ascomycota</taxon>
        <taxon>Pezizomycotina</taxon>
        <taxon>Sordariomycetes</taxon>
        <taxon>Hypocreomycetidae</taxon>
        <taxon>Hypocreales</taxon>
        <taxon>Clavicipitaceae</taxon>
        <taxon>Claviceps</taxon>
    </lineage>
</organism>
<keyword evidence="1" id="KW-0472">Membrane</keyword>
<proteinExistence type="predicted"/>
<comment type="caution">
    <text evidence="2">The sequence shown here is derived from an EMBL/GenBank/DDBJ whole genome shotgun (WGS) entry which is preliminary data.</text>
</comment>